<evidence type="ECO:0000256" key="5">
    <source>
        <dbReference type="ARBA" id="ARBA00023139"/>
    </source>
</evidence>
<dbReference type="GO" id="GO:0009279">
    <property type="term" value="C:cell outer membrane"/>
    <property type="evidence" value="ECO:0007669"/>
    <property type="project" value="UniProtKB-SubCell"/>
</dbReference>
<keyword evidence="3" id="KW-0732">Signal</keyword>
<comment type="subcellular location">
    <subcellularLocation>
        <location evidence="2 8">Cell outer membrane</location>
        <topology evidence="2 8">Lipid-anchor</topology>
    </subcellularLocation>
</comment>
<evidence type="ECO:0000256" key="8">
    <source>
        <dbReference type="RuleBase" id="RU363105"/>
    </source>
</evidence>
<keyword evidence="7 8" id="KW-0449">Lipoprotein</keyword>
<protein>
    <recommendedName>
        <fullName evidence="8">Variable large protein</fullName>
    </recommendedName>
</protein>
<sequence length="58" mass="5915">MVKDNGGDAVKLAEGTAAVPSAKKDAVIAGAMALRAMLKNGKFAQADDAVTAQLKEQQ</sequence>
<evidence type="ECO:0000256" key="2">
    <source>
        <dbReference type="ARBA" id="ARBA00004459"/>
    </source>
</evidence>
<evidence type="ECO:0000256" key="4">
    <source>
        <dbReference type="ARBA" id="ARBA00023136"/>
    </source>
</evidence>
<evidence type="ECO:0000256" key="3">
    <source>
        <dbReference type="ARBA" id="ARBA00022729"/>
    </source>
</evidence>
<dbReference type="EMBL" id="CP004243">
    <property type="protein sequence ID" value="AHH05896.1"/>
    <property type="molecule type" value="Genomic_DNA"/>
</dbReference>
<evidence type="ECO:0000256" key="7">
    <source>
        <dbReference type="ARBA" id="ARBA00023288"/>
    </source>
</evidence>
<keyword evidence="9" id="KW-0614">Plasmid</keyword>
<keyword evidence="4 8" id="KW-0472">Membrane</keyword>
<accession>W5SLF1</accession>
<proteinExistence type="predicted"/>
<dbReference type="InterPro" id="IPR000680">
    <property type="entry name" value="Borrelia_lipo"/>
</dbReference>
<keyword evidence="5 8" id="KW-0564">Palmitate</keyword>
<evidence type="ECO:0000313" key="9">
    <source>
        <dbReference type="EMBL" id="AHH05896.1"/>
    </source>
</evidence>
<dbReference type="HOGENOM" id="CLU_207008_0_0_12"/>
<evidence type="ECO:0000256" key="1">
    <source>
        <dbReference type="ARBA" id="ARBA00003932"/>
    </source>
</evidence>
<dbReference type="SUPFAM" id="SSF74748">
    <property type="entry name" value="Variable surface antigen VlsE"/>
    <property type="match status" value="1"/>
</dbReference>
<comment type="function">
    <text evidence="1 8">The Vlp and Vsp proteins are antigenically distinct proteins, only one vlp or vsp gene is transcriptionally active at any one time. Switching between these genes is a mechanism of host immune response evasion.</text>
</comment>
<geneLocation type="plasmid" evidence="9">
    <name>unnamed</name>
</geneLocation>
<organism evidence="9">
    <name type="scientific">Borrelia miyamotoi FR64b</name>
    <dbReference type="NCBI Taxonomy" id="1292392"/>
    <lineage>
        <taxon>Bacteria</taxon>
        <taxon>Pseudomonadati</taxon>
        <taxon>Spirochaetota</taxon>
        <taxon>Spirochaetia</taxon>
        <taxon>Spirochaetales</taxon>
        <taxon>Borreliaceae</taxon>
        <taxon>Borrelia</taxon>
    </lineage>
</organism>
<gene>
    <name evidence="9" type="ORF">BOM_1353</name>
</gene>
<reference evidence="9" key="1">
    <citation type="submission" date="2013-02" db="EMBL/GenBank/DDBJ databases">
        <title>Comparative genomics of Borrelia species.</title>
        <authorList>
            <person name="Schwan T.G."/>
            <person name="Raffel S.J."/>
            <person name="Porcella S.F."/>
        </authorList>
    </citation>
    <scope>NUCLEOTIDE SEQUENCE</scope>
    <source>
        <strain evidence="9">FR64b</strain>
        <plasmid evidence="9">unnamed</plasmid>
    </source>
</reference>
<evidence type="ECO:0000256" key="6">
    <source>
        <dbReference type="ARBA" id="ARBA00023237"/>
    </source>
</evidence>
<dbReference type="AlphaFoldDB" id="W5SLF1"/>
<keyword evidence="6 8" id="KW-0998">Cell outer membrane</keyword>
<dbReference type="Pfam" id="PF00921">
    <property type="entry name" value="Lipoprotein_2"/>
    <property type="match status" value="1"/>
</dbReference>
<name>W5SLF1_9SPIR</name>